<dbReference type="Gene3D" id="3.10.350.10">
    <property type="entry name" value="LysM domain"/>
    <property type="match status" value="1"/>
</dbReference>
<name>A0AAN6RSW6_9PEZI</name>
<organism evidence="1 2">
    <name type="scientific">Staphylotrichum tortipilum</name>
    <dbReference type="NCBI Taxonomy" id="2831512"/>
    <lineage>
        <taxon>Eukaryota</taxon>
        <taxon>Fungi</taxon>
        <taxon>Dikarya</taxon>
        <taxon>Ascomycota</taxon>
        <taxon>Pezizomycotina</taxon>
        <taxon>Sordariomycetes</taxon>
        <taxon>Sordariomycetidae</taxon>
        <taxon>Sordariales</taxon>
        <taxon>Chaetomiaceae</taxon>
        <taxon>Staphylotrichum</taxon>
    </lineage>
</organism>
<protein>
    <recommendedName>
        <fullName evidence="3">LysM domain-containing protein</fullName>
    </recommendedName>
</protein>
<evidence type="ECO:0000313" key="1">
    <source>
        <dbReference type="EMBL" id="KAK3901775.1"/>
    </source>
</evidence>
<dbReference type="AlphaFoldDB" id="A0AAN6RSW6"/>
<gene>
    <name evidence="1" type="ORF">C8A05DRAFT_34541</name>
</gene>
<dbReference type="Proteomes" id="UP001303889">
    <property type="component" value="Unassembled WGS sequence"/>
</dbReference>
<dbReference type="EMBL" id="MU855556">
    <property type="protein sequence ID" value="KAK3901775.1"/>
    <property type="molecule type" value="Genomic_DNA"/>
</dbReference>
<proteinExistence type="predicted"/>
<reference evidence="1" key="1">
    <citation type="journal article" date="2023" name="Mol. Phylogenet. Evol.">
        <title>Genome-scale phylogeny and comparative genomics of the fungal order Sordariales.</title>
        <authorList>
            <person name="Hensen N."/>
            <person name="Bonometti L."/>
            <person name="Westerberg I."/>
            <person name="Brannstrom I.O."/>
            <person name="Guillou S."/>
            <person name="Cros-Aarteil S."/>
            <person name="Calhoun S."/>
            <person name="Haridas S."/>
            <person name="Kuo A."/>
            <person name="Mondo S."/>
            <person name="Pangilinan J."/>
            <person name="Riley R."/>
            <person name="LaButti K."/>
            <person name="Andreopoulos B."/>
            <person name="Lipzen A."/>
            <person name="Chen C."/>
            <person name="Yan M."/>
            <person name="Daum C."/>
            <person name="Ng V."/>
            <person name="Clum A."/>
            <person name="Steindorff A."/>
            <person name="Ohm R.A."/>
            <person name="Martin F."/>
            <person name="Silar P."/>
            <person name="Natvig D.O."/>
            <person name="Lalanne C."/>
            <person name="Gautier V."/>
            <person name="Ament-Velasquez S.L."/>
            <person name="Kruys A."/>
            <person name="Hutchinson M.I."/>
            <person name="Powell A.J."/>
            <person name="Barry K."/>
            <person name="Miller A.N."/>
            <person name="Grigoriev I.V."/>
            <person name="Debuchy R."/>
            <person name="Gladieux P."/>
            <person name="Hiltunen Thoren M."/>
            <person name="Johannesson H."/>
        </authorList>
    </citation>
    <scope>NUCLEOTIDE SEQUENCE</scope>
    <source>
        <strain evidence="1">CBS 103.79</strain>
    </source>
</reference>
<comment type="caution">
    <text evidence="1">The sequence shown here is derived from an EMBL/GenBank/DDBJ whole genome shotgun (WGS) entry which is preliminary data.</text>
</comment>
<sequence length="73" mass="7642">MSTVPSNGVTTPTPTQTGMVGNYKINPGDTCNTVTFYNGPILTEYFVQWNTGVGGMECRSLQAGTYACVGIAG</sequence>
<evidence type="ECO:0008006" key="3">
    <source>
        <dbReference type="Google" id="ProtNLM"/>
    </source>
</evidence>
<keyword evidence="2" id="KW-1185">Reference proteome</keyword>
<dbReference type="InterPro" id="IPR036779">
    <property type="entry name" value="LysM_dom_sf"/>
</dbReference>
<reference evidence="1" key="2">
    <citation type="submission" date="2023-05" db="EMBL/GenBank/DDBJ databases">
        <authorList>
            <consortium name="Lawrence Berkeley National Laboratory"/>
            <person name="Steindorff A."/>
            <person name="Hensen N."/>
            <person name="Bonometti L."/>
            <person name="Westerberg I."/>
            <person name="Brannstrom I.O."/>
            <person name="Guillou S."/>
            <person name="Cros-Aarteil S."/>
            <person name="Calhoun S."/>
            <person name="Haridas S."/>
            <person name="Kuo A."/>
            <person name="Mondo S."/>
            <person name="Pangilinan J."/>
            <person name="Riley R."/>
            <person name="Labutti K."/>
            <person name="Andreopoulos B."/>
            <person name="Lipzen A."/>
            <person name="Chen C."/>
            <person name="Yanf M."/>
            <person name="Daum C."/>
            <person name="Ng V."/>
            <person name="Clum A."/>
            <person name="Ohm R."/>
            <person name="Martin F."/>
            <person name="Silar P."/>
            <person name="Natvig D."/>
            <person name="Lalanne C."/>
            <person name="Gautier V."/>
            <person name="Ament-Velasquez S.L."/>
            <person name="Kruys A."/>
            <person name="Hutchinson M.I."/>
            <person name="Powell A.J."/>
            <person name="Barry K."/>
            <person name="Miller A.N."/>
            <person name="Grigoriev I.V."/>
            <person name="Debuchy R."/>
            <person name="Gladieux P."/>
            <person name="Thoren M.H."/>
            <person name="Johannesson H."/>
        </authorList>
    </citation>
    <scope>NUCLEOTIDE SEQUENCE</scope>
    <source>
        <strain evidence="1">CBS 103.79</strain>
    </source>
</reference>
<accession>A0AAN6RSW6</accession>
<evidence type="ECO:0000313" key="2">
    <source>
        <dbReference type="Proteomes" id="UP001303889"/>
    </source>
</evidence>